<dbReference type="PANTHER" id="PTHR24338:SF0">
    <property type="entry name" value="MUSCLE SEGMENTATION HOMEOBOX"/>
    <property type="match status" value="1"/>
</dbReference>
<dbReference type="InterPro" id="IPR009057">
    <property type="entry name" value="Homeodomain-like_sf"/>
</dbReference>
<evidence type="ECO:0000256" key="1">
    <source>
        <dbReference type="ARBA" id="ARBA00004123"/>
    </source>
</evidence>
<gene>
    <name evidence="8" type="ORF">B4U80_06091</name>
</gene>
<evidence type="ECO:0000313" key="9">
    <source>
        <dbReference type="Proteomes" id="UP000288716"/>
    </source>
</evidence>
<dbReference type="GO" id="GO:0000977">
    <property type="term" value="F:RNA polymerase II transcription regulatory region sequence-specific DNA binding"/>
    <property type="evidence" value="ECO:0007669"/>
    <property type="project" value="TreeGrafter"/>
</dbReference>
<dbReference type="VEuPathDB" id="VectorBase:LDEU000989"/>
<keyword evidence="4 5" id="KW-0539">Nucleus</keyword>
<dbReference type="OrthoDB" id="6502589at2759"/>
<feature type="DNA-binding region" description="Homeobox" evidence="4">
    <location>
        <begin position="24"/>
        <end position="97"/>
    </location>
</feature>
<dbReference type="Proteomes" id="UP000288716">
    <property type="component" value="Unassembled WGS sequence"/>
</dbReference>
<dbReference type="InterPro" id="IPR050674">
    <property type="entry name" value="Msh_Homeobox_Regulators"/>
</dbReference>
<keyword evidence="9" id="KW-1185">Reference proteome</keyword>
<evidence type="ECO:0000259" key="7">
    <source>
        <dbReference type="PROSITE" id="PS50071"/>
    </source>
</evidence>
<dbReference type="GO" id="GO:0000981">
    <property type="term" value="F:DNA-binding transcription factor activity, RNA polymerase II-specific"/>
    <property type="evidence" value="ECO:0007669"/>
    <property type="project" value="TreeGrafter"/>
</dbReference>
<feature type="region of interest" description="Disordered" evidence="6">
    <location>
        <begin position="1"/>
        <end position="28"/>
    </location>
</feature>
<evidence type="ECO:0000256" key="2">
    <source>
        <dbReference type="ARBA" id="ARBA00022473"/>
    </source>
</evidence>
<name>A0A443SU75_9ACAR</name>
<evidence type="ECO:0000313" key="8">
    <source>
        <dbReference type="EMBL" id="RWS31052.1"/>
    </source>
</evidence>
<dbReference type="GO" id="GO:0005634">
    <property type="term" value="C:nucleus"/>
    <property type="evidence" value="ECO:0007669"/>
    <property type="project" value="UniProtKB-SubCell"/>
</dbReference>
<comment type="caution">
    <text evidence="8">The sequence shown here is derived from an EMBL/GenBank/DDBJ whole genome shotgun (WGS) entry which is preliminary data.</text>
</comment>
<dbReference type="EMBL" id="NCKV01000285">
    <property type="protein sequence ID" value="RWS31052.1"/>
    <property type="molecule type" value="Genomic_DNA"/>
</dbReference>
<comment type="similarity">
    <text evidence="3">Belongs to the Msh homeobox family.</text>
</comment>
<feature type="compositionally biased region" description="Polar residues" evidence="6">
    <location>
        <begin position="8"/>
        <end position="17"/>
    </location>
</feature>
<evidence type="ECO:0000256" key="6">
    <source>
        <dbReference type="SAM" id="MobiDB-lite"/>
    </source>
</evidence>
<dbReference type="CDD" id="cd00086">
    <property type="entry name" value="homeodomain"/>
    <property type="match status" value="1"/>
</dbReference>
<dbReference type="SMART" id="SM00389">
    <property type="entry name" value="HOX"/>
    <property type="match status" value="1"/>
</dbReference>
<feature type="domain" description="Homeobox" evidence="7">
    <location>
        <begin position="22"/>
        <end position="96"/>
    </location>
</feature>
<dbReference type="SUPFAM" id="SSF46689">
    <property type="entry name" value="Homeodomain-like"/>
    <property type="match status" value="1"/>
</dbReference>
<organism evidence="8 9">
    <name type="scientific">Leptotrombidium deliense</name>
    <dbReference type="NCBI Taxonomy" id="299467"/>
    <lineage>
        <taxon>Eukaryota</taxon>
        <taxon>Metazoa</taxon>
        <taxon>Ecdysozoa</taxon>
        <taxon>Arthropoda</taxon>
        <taxon>Chelicerata</taxon>
        <taxon>Arachnida</taxon>
        <taxon>Acari</taxon>
        <taxon>Acariformes</taxon>
        <taxon>Trombidiformes</taxon>
        <taxon>Prostigmata</taxon>
        <taxon>Anystina</taxon>
        <taxon>Parasitengona</taxon>
        <taxon>Trombiculoidea</taxon>
        <taxon>Trombiculidae</taxon>
        <taxon>Leptotrombidium</taxon>
    </lineage>
</organism>
<reference evidence="8 9" key="1">
    <citation type="journal article" date="2018" name="Gigascience">
        <title>Genomes of trombidid mites reveal novel predicted allergens and laterally-transferred genes associated with secondary metabolism.</title>
        <authorList>
            <person name="Dong X."/>
            <person name="Chaisiri K."/>
            <person name="Xia D."/>
            <person name="Armstrong S.D."/>
            <person name="Fang Y."/>
            <person name="Donnelly M.J."/>
            <person name="Kadowaki T."/>
            <person name="McGarry J.W."/>
            <person name="Darby A.C."/>
            <person name="Makepeace B.L."/>
        </authorList>
    </citation>
    <scope>NUCLEOTIDE SEQUENCE [LARGE SCALE GENOMIC DNA]</scope>
    <source>
        <strain evidence="8">UoL-UT</strain>
    </source>
</reference>
<keyword evidence="2" id="KW-0217">Developmental protein</keyword>
<proteinExistence type="inferred from homology"/>
<evidence type="ECO:0000256" key="4">
    <source>
        <dbReference type="PROSITE-ProRule" id="PRU00108"/>
    </source>
</evidence>
<dbReference type="STRING" id="299467.A0A443SU75"/>
<evidence type="ECO:0000256" key="5">
    <source>
        <dbReference type="RuleBase" id="RU000682"/>
    </source>
</evidence>
<evidence type="ECO:0000256" key="3">
    <source>
        <dbReference type="ARBA" id="ARBA00038425"/>
    </source>
</evidence>
<dbReference type="PROSITE" id="PS50071">
    <property type="entry name" value="HOMEOBOX_2"/>
    <property type="match status" value="1"/>
</dbReference>
<protein>
    <submittedName>
        <fullName evidence="8">Homeobox protein GHOX-7-like protein</fullName>
    </submittedName>
</protein>
<keyword evidence="4 5" id="KW-0238">DNA-binding</keyword>
<sequence>MSMKCTLDCTSEQSSNSGKRKAANRGPRIPFTSNQIAALERKFKDTHYLSSCEVVELSEALDLTEARTISDTIWMVEERAIVKTWFSIDAKYSRTKE</sequence>
<dbReference type="GO" id="GO:0048598">
    <property type="term" value="P:embryonic morphogenesis"/>
    <property type="evidence" value="ECO:0007669"/>
    <property type="project" value="TreeGrafter"/>
</dbReference>
<dbReference type="AlphaFoldDB" id="A0A443SU75"/>
<dbReference type="PANTHER" id="PTHR24338">
    <property type="entry name" value="HOMEOBOX PROTEIN MSX"/>
    <property type="match status" value="1"/>
</dbReference>
<dbReference type="Pfam" id="PF00046">
    <property type="entry name" value="Homeodomain"/>
    <property type="match status" value="1"/>
</dbReference>
<keyword evidence="4 5" id="KW-0371">Homeobox</keyword>
<dbReference type="Gene3D" id="1.10.10.60">
    <property type="entry name" value="Homeodomain-like"/>
    <property type="match status" value="1"/>
</dbReference>
<accession>A0A443SU75</accession>
<dbReference type="InterPro" id="IPR001356">
    <property type="entry name" value="HD"/>
</dbReference>
<comment type="subcellular location">
    <subcellularLocation>
        <location evidence="1 4 5">Nucleus</location>
    </subcellularLocation>
</comment>